<name>A0A7W7ZSY9_9BACT</name>
<evidence type="ECO:0000313" key="3">
    <source>
        <dbReference type="EMBL" id="MBB5065500.1"/>
    </source>
</evidence>
<dbReference type="InterPro" id="IPR057601">
    <property type="entry name" value="Oar-like_b-barrel"/>
</dbReference>
<dbReference type="GO" id="GO:0030246">
    <property type="term" value="F:carbohydrate binding"/>
    <property type="evidence" value="ECO:0007669"/>
    <property type="project" value="InterPro"/>
</dbReference>
<feature type="domain" description="TonB-dependent transporter Oar-like beta-barrel" evidence="2">
    <location>
        <begin position="271"/>
        <end position="1198"/>
    </location>
</feature>
<dbReference type="Pfam" id="PF25183">
    <property type="entry name" value="OMP_b-brl_4"/>
    <property type="match status" value="1"/>
</dbReference>
<dbReference type="AlphaFoldDB" id="A0A7W7ZSY9"/>
<keyword evidence="1" id="KW-0732">Signal</keyword>
<protein>
    <recommendedName>
        <fullName evidence="2">TonB-dependent transporter Oar-like beta-barrel domain-containing protein</fullName>
    </recommendedName>
</protein>
<dbReference type="EMBL" id="JACHIO010000017">
    <property type="protein sequence ID" value="MBB5065500.1"/>
    <property type="molecule type" value="Genomic_DNA"/>
</dbReference>
<organism evidence="3 4">
    <name type="scientific">Granulicella mallensis</name>
    <dbReference type="NCBI Taxonomy" id="940614"/>
    <lineage>
        <taxon>Bacteria</taxon>
        <taxon>Pseudomonadati</taxon>
        <taxon>Acidobacteriota</taxon>
        <taxon>Terriglobia</taxon>
        <taxon>Terriglobales</taxon>
        <taxon>Acidobacteriaceae</taxon>
        <taxon>Granulicella</taxon>
    </lineage>
</organism>
<evidence type="ECO:0000259" key="2">
    <source>
        <dbReference type="Pfam" id="PF25183"/>
    </source>
</evidence>
<reference evidence="3 4" key="1">
    <citation type="submission" date="2020-08" db="EMBL/GenBank/DDBJ databases">
        <title>Genomic Encyclopedia of Type Strains, Phase IV (KMG-V): Genome sequencing to study the core and pangenomes of soil and plant-associated prokaryotes.</title>
        <authorList>
            <person name="Whitman W."/>
        </authorList>
    </citation>
    <scope>NUCLEOTIDE SEQUENCE [LARGE SCALE GENOMIC DNA]</scope>
    <source>
        <strain evidence="3 4">X5P3</strain>
    </source>
</reference>
<evidence type="ECO:0000256" key="1">
    <source>
        <dbReference type="SAM" id="SignalP"/>
    </source>
</evidence>
<gene>
    <name evidence="3" type="ORF">HDF15_003868</name>
</gene>
<dbReference type="Proteomes" id="UP000584867">
    <property type="component" value="Unassembled WGS sequence"/>
</dbReference>
<dbReference type="Pfam" id="PF13620">
    <property type="entry name" value="CarboxypepD_reg"/>
    <property type="match status" value="1"/>
</dbReference>
<dbReference type="SUPFAM" id="SSF56935">
    <property type="entry name" value="Porins"/>
    <property type="match status" value="1"/>
</dbReference>
<dbReference type="RefSeq" id="WP_184258243.1">
    <property type="nucleotide sequence ID" value="NZ_JACHIO010000017.1"/>
</dbReference>
<sequence>MNQMQKKHSLPKRLLTMSVLSACLLVPAGISILPVPAFAQVTTASLSGTVTDQTGAIVPNAVIKLRNSLSGDTRSGKSNNSGFFTFAGVSSGDYSATISSPGFQELVESGIHLDPGDSRNLPSLALKPGKTTETVTVQAETDVPLDSGERSDLITAEQIKHLSVEGRDVTELFKTLPGFAIANTANGSGIATNSSYDPSQVNVNGALGSYAANGNPLEGVSLKLDGADITDPGNYGAAIQNVNYDMVAEVKVQVSNFGADIANGPVVVSAVTKAGGNQYHGELYTYARTYQLDSTDALAKATGSAKDPDREVYPGFNVGGPVLIPGTNFNHNKALTFFAGAEDYAQRNIYAYGGASGALVHALVPTANMRGGNFSASELQAYLGPQLYTNSAYSQLATVPTTAKDGSTLATPGIIPTSYQDPGFQAIFNAYPMPNQVATLANPYNWQSQDFINDDLWQVLGRVDLAISQKNHLFARYTVERGGSGEPTAIYYNPGQLNTPGGGLSSINSQSAAANLTTIITPTLTNQIFGNFAYLDQAFVSPNPSALTNYPYQGAFANNRHVLPQLASYNGQDGLPLAIIPDYSLGPIFSHKFAPEGGDNVTKVWGTHMATFGVYVERITNNQITAGTPTNGQIGGEYYFPGAGQTITDVDGSTPTLSGNWVANNYEGFVSSYSQTNVAPQSNMYFWNTDFFATDSWKVVPKFTLNYGLRVEHLGLWNDAHGQGVAIFNPSLITSATPASPYPGFIWHALDPSLPLSGNHSMGAFVEPRFGFAWDIQGNGNTVLRGGWGEYRAHDSYNDAAAALNFTEHSTSVTESGNGGASLAAISKLQLSPANGAIPNTNTVNISGASSAITMGDREEPLVDTYSVTLNQALPWKMNLLAGYVGNNSRFLLNNGSSQTVALDNLNAIPIGGLYKPNPTPGPCFGQVLVPLGITPTGAACSITATGAGTAQVNNYRPLNTALVQYGAIDVPNHNLFANYNGLQLGLTHQTGRLLFNVNYTYSKAMGIQGGANNGNPGNPFNIYDDYGPESFDRTHVFNASYTFEVGSPVHNKLVGQLTNGWEISGITNIQSGPDIVTTTNNPGFGLNGTIGQQYLPGGAQNPGYITISNTAYLGTPDVSLQPTLTCNPHSGLGKRQFINGNCFGTPNFGKNGPYQYPYLRGPAYFDTDLSAQKSFAIKGSQNIQFRISGFNFINHALTTFTGDFPNEYQLNLTNPNGTSFNQGAPNPSLGFGTAAYSTGRRVVELMAKYNF</sequence>
<dbReference type="Gene3D" id="2.60.40.1120">
    <property type="entry name" value="Carboxypeptidase-like, regulatory domain"/>
    <property type="match status" value="1"/>
</dbReference>
<accession>A0A7W7ZSY9</accession>
<feature type="chain" id="PRO_5031491172" description="TonB-dependent transporter Oar-like beta-barrel domain-containing protein" evidence="1">
    <location>
        <begin position="40"/>
        <end position="1252"/>
    </location>
</feature>
<proteinExistence type="predicted"/>
<dbReference type="InterPro" id="IPR013784">
    <property type="entry name" value="Carb-bd-like_fold"/>
</dbReference>
<feature type="signal peptide" evidence="1">
    <location>
        <begin position="1"/>
        <end position="39"/>
    </location>
</feature>
<comment type="caution">
    <text evidence="3">The sequence shown here is derived from an EMBL/GenBank/DDBJ whole genome shotgun (WGS) entry which is preliminary data.</text>
</comment>
<dbReference type="SUPFAM" id="SSF49452">
    <property type="entry name" value="Starch-binding domain-like"/>
    <property type="match status" value="1"/>
</dbReference>
<evidence type="ECO:0000313" key="4">
    <source>
        <dbReference type="Proteomes" id="UP000584867"/>
    </source>
</evidence>